<dbReference type="OrthoDB" id="512356at2759"/>
<organism evidence="4">
    <name type="scientific">Nothobranchius furzeri</name>
    <name type="common">Turquoise killifish</name>
    <dbReference type="NCBI Taxonomy" id="105023"/>
    <lineage>
        <taxon>Eukaryota</taxon>
        <taxon>Metazoa</taxon>
        <taxon>Chordata</taxon>
        <taxon>Craniata</taxon>
        <taxon>Vertebrata</taxon>
        <taxon>Euteleostomi</taxon>
        <taxon>Actinopterygii</taxon>
        <taxon>Neopterygii</taxon>
        <taxon>Teleostei</taxon>
        <taxon>Neoteleostei</taxon>
        <taxon>Acanthomorphata</taxon>
        <taxon>Ovalentaria</taxon>
        <taxon>Atherinomorphae</taxon>
        <taxon>Cyprinodontiformes</taxon>
        <taxon>Nothobranchiidae</taxon>
        <taxon>Nothobranchius</taxon>
    </lineage>
</organism>
<gene>
    <name evidence="4" type="primary">FAM98C</name>
    <name evidence="5" type="synonym">im:7138535</name>
    <name evidence="3" type="ORF">G4P62_006465</name>
</gene>
<dbReference type="EMBL" id="HAEJ01002409">
    <property type="protein sequence ID" value="SBS42866.1"/>
    <property type="molecule type" value="Transcribed_RNA"/>
</dbReference>
<dbReference type="EMBL" id="HADY01010962">
    <property type="protein sequence ID" value="SBP49447.1"/>
    <property type="molecule type" value="Transcribed_RNA"/>
</dbReference>
<reference evidence="4" key="2">
    <citation type="submission" date="2016-05" db="EMBL/GenBank/DDBJ databases">
        <authorList>
            <person name="Lavstsen T."/>
            <person name="Jespersen J.S."/>
        </authorList>
    </citation>
    <scope>NUCLEOTIDE SEQUENCE</scope>
    <source>
        <tissue evidence="4">Brain</tissue>
    </source>
</reference>
<dbReference type="GO" id="GO:0072669">
    <property type="term" value="C:tRNA-splicing ligase complex"/>
    <property type="evidence" value="ECO:0007669"/>
    <property type="project" value="TreeGrafter"/>
</dbReference>
<dbReference type="Ensembl" id="ENSNFUT00015047885.1">
    <property type="protein sequence ID" value="ENSNFUP00015045878.1"/>
    <property type="gene ID" value="ENSNFUG00015021797.1"/>
</dbReference>
<feature type="compositionally biased region" description="Basic and acidic residues" evidence="2">
    <location>
        <begin position="113"/>
        <end position="136"/>
    </location>
</feature>
<dbReference type="Proteomes" id="UP000822369">
    <property type="component" value="Chromosome 7"/>
</dbReference>
<dbReference type="RefSeq" id="XP_015807068.1">
    <property type="nucleotide sequence ID" value="XM_015951582.1"/>
</dbReference>
<dbReference type="InterPro" id="IPR018797">
    <property type="entry name" value="FAM98"/>
</dbReference>
<reference evidence="5" key="5">
    <citation type="submission" date="2025-05" db="UniProtKB">
        <authorList>
            <consortium name="Ensembl"/>
        </authorList>
    </citation>
    <scope>IDENTIFICATION</scope>
</reference>
<feature type="region of interest" description="Disordered" evidence="2">
    <location>
        <begin position="111"/>
        <end position="151"/>
    </location>
</feature>
<feature type="region of interest" description="Disordered" evidence="2">
    <location>
        <begin position="300"/>
        <end position="345"/>
    </location>
</feature>
<reference evidence="5" key="1">
    <citation type="submission" date="2014-08" db="EMBL/GenBank/DDBJ databases">
        <authorList>
            <person name="Senf B."/>
            <person name="Petzold A."/>
            <person name="Downie B.R."/>
            <person name="Koch P."/>
            <person name="Platzer M."/>
        </authorList>
    </citation>
    <scope>NUCLEOTIDE SEQUENCE [LARGE SCALE GENOMIC DNA]</scope>
    <source>
        <strain evidence="5">GRZ</strain>
    </source>
</reference>
<sequence length="345" mass="38502">MVAMERSKETVSAIKALGYPSGSCLSRCRCDELPCPLLTWLSVELRTLCPELQDPDRTTNVLLVKELRHLLSSMSSPLADMTSDVLEPSVLNNVTEFLVSELLTARIMKHKESHPEENLKEDDSAREQRLEGDRGFSQEYEDTDAAEASRPSAEMQAEWILLLRSLGLGASSQLDDVKSEVKLRIDHLPGGEMANPLLKPILSSEQWREVKKINQVLLEDYGCRRQMMIKRFQVTLQSFAWGEKQKERSAALASVPPLASLAGSSQVSLSYLLAAREDQSFIHPIKAGKSTPVYKMLMGSVPDRGGRPGEIEPPMPVWEKRRAQGNRGGRGGGHHHKHKKKANKE</sequence>
<reference evidence="4" key="3">
    <citation type="submission" date="2016-06" db="EMBL/GenBank/DDBJ databases">
        <title>The genome of a short-lived fish provides insights into sex chromosome evolution and the genetic control of aging.</title>
        <authorList>
            <person name="Reichwald K."/>
            <person name="Felder M."/>
            <person name="Petzold A."/>
            <person name="Koch P."/>
            <person name="Groth M."/>
            <person name="Platzer M."/>
        </authorList>
    </citation>
    <scope>NUCLEOTIDE SEQUENCE</scope>
    <source>
        <tissue evidence="4">Brain</tissue>
    </source>
</reference>
<dbReference type="KEGG" id="nfu:107380362"/>
<dbReference type="Proteomes" id="UP000694548">
    <property type="component" value="Chromosome sgr06"/>
</dbReference>
<evidence type="ECO:0000256" key="2">
    <source>
        <dbReference type="SAM" id="MobiDB-lite"/>
    </source>
</evidence>
<dbReference type="GeneTree" id="ENSGT00440000037341"/>
<keyword evidence="6" id="KW-1185">Reference proteome</keyword>
<dbReference type="PANTHER" id="PTHR31353">
    <property type="entry name" value="FAM98"/>
    <property type="match status" value="1"/>
</dbReference>
<evidence type="ECO:0000313" key="5">
    <source>
        <dbReference type="Ensembl" id="ENSNFUP00015045878.1"/>
    </source>
</evidence>
<dbReference type="AlphaFoldDB" id="A0A1A8U5K0"/>
<protein>
    <submittedName>
        <fullName evidence="5">Family with sequence similarity 98 member C</fullName>
    </submittedName>
    <submittedName>
        <fullName evidence="4">Family with sequence similarity 98, member C</fullName>
    </submittedName>
    <submittedName>
        <fullName evidence="3">Protein FAM98B-like</fullName>
    </submittedName>
</protein>
<feature type="compositionally biased region" description="Basic residues" evidence="2">
    <location>
        <begin position="332"/>
        <end position="345"/>
    </location>
</feature>
<evidence type="ECO:0000313" key="6">
    <source>
        <dbReference type="Proteomes" id="UP000694548"/>
    </source>
</evidence>
<evidence type="ECO:0000256" key="1">
    <source>
        <dbReference type="ARBA" id="ARBA00007218"/>
    </source>
</evidence>
<reference evidence="3" key="4">
    <citation type="submission" date="2020-03" db="EMBL/GenBank/DDBJ databases">
        <title>Intra-Species Differences in Population Size shape Life History and Genome Evolution.</title>
        <authorList>
            <person name="Willemsen D."/>
            <person name="Cui R."/>
            <person name="Valenzano D.R."/>
        </authorList>
    </citation>
    <scope>NUCLEOTIDE SEQUENCE</scope>
    <source>
        <strain evidence="3">GRZ</strain>
        <tissue evidence="3">Whole</tissue>
    </source>
</reference>
<dbReference type="OMA" id="MPTWGER"/>
<comment type="similarity">
    <text evidence="1">Belongs to the FAM98 family.</text>
</comment>
<accession>A0A1A8U5K0</accession>
<evidence type="ECO:0000313" key="4">
    <source>
        <dbReference type="EMBL" id="SBS42866.1"/>
    </source>
</evidence>
<dbReference type="GeneID" id="107380362"/>
<dbReference type="Pfam" id="PF10239">
    <property type="entry name" value="DUF2465"/>
    <property type="match status" value="1"/>
</dbReference>
<evidence type="ECO:0000313" key="3">
    <source>
        <dbReference type="EMBL" id="KAF7218985.1"/>
    </source>
</evidence>
<dbReference type="Bgee" id="ENSNFUG00015021797">
    <property type="expression patterns" value="Expressed in liver and 3 other cell types or tissues"/>
</dbReference>
<dbReference type="EMBL" id="JAAVVJ010000007">
    <property type="protein sequence ID" value="KAF7218985.1"/>
    <property type="molecule type" value="Genomic_DNA"/>
</dbReference>
<dbReference type="PANTHER" id="PTHR31353:SF5">
    <property type="entry name" value="IM:7138535"/>
    <property type="match status" value="1"/>
</dbReference>
<name>A0A1A8U5K0_NOTFU</name>
<proteinExistence type="inferred from homology"/>